<dbReference type="SUPFAM" id="SSF55073">
    <property type="entry name" value="Nucleotide cyclase"/>
    <property type="match status" value="1"/>
</dbReference>
<dbReference type="STRING" id="246404.A0A507FPT7"/>
<dbReference type="GO" id="GO:0005886">
    <property type="term" value="C:plasma membrane"/>
    <property type="evidence" value="ECO:0007669"/>
    <property type="project" value="TreeGrafter"/>
</dbReference>
<dbReference type="Gene3D" id="3.30.70.1230">
    <property type="entry name" value="Nucleotide cyclase"/>
    <property type="match status" value="1"/>
</dbReference>
<feature type="transmembrane region" description="Helical" evidence="7">
    <location>
        <begin position="97"/>
        <end position="116"/>
    </location>
</feature>
<sequence length="510" mass="56193">MSAICADPLLPSASPSSDGASQPGPSLAFIWVNLGMWAAGTAYSINQRLFSGFRTKAFDRGNADFYYKGQAFTFLVAVFFAYLGYIGTKSVAKRTMIYIMMITNAVVAVSWFLLYLRAGVTFTDGTGRPLDTIRWLQWFHDSANTVYVCCLLSSADFATTTRSIAQSHGTFVFGFLASLARRPYDELFTALSLVCHLALCQEVFTMYQKAIDGEVDSRVDVWTLRRTRDVTIFSHSYMAVAWFLVRADFISFSTGELHIAFGEFMAKCVFMIIIINNSIEESQIEVVSAMETFTSSLDEQMAASDKLLEKMIPAGVLDQLKSGKAAGAEEYASVTVFFSDIANFTPLSQRTSTKDMLASLNKMWVEYDKISQKHGMYKVETIGDAFLGVTGAPERVPDHADRAADFSLDIIEMIKNFRLVTGEPIQIRAGLNTGPVTAGILGESNPHWCIVGDTVVIASKMEATSKHMKIHISESTYNLLKTGGRFKLSAGDPVVIKGATINTYFVEGRA</sequence>
<dbReference type="PANTHER" id="PTHR11920">
    <property type="entry name" value="GUANYLYL CYCLASE"/>
    <property type="match status" value="1"/>
</dbReference>
<organism evidence="9 10">
    <name type="scientific">Chytriomyces confervae</name>
    <dbReference type="NCBI Taxonomy" id="246404"/>
    <lineage>
        <taxon>Eukaryota</taxon>
        <taxon>Fungi</taxon>
        <taxon>Fungi incertae sedis</taxon>
        <taxon>Chytridiomycota</taxon>
        <taxon>Chytridiomycota incertae sedis</taxon>
        <taxon>Chytridiomycetes</taxon>
        <taxon>Chytridiales</taxon>
        <taxon>Chytriomycetaceae</taxon>
        <taxon>Chytriomyces</taxon>
    </lineage>
</organism>
<dbReference type="Pfam" id="PF00211">
    <property type="entry name" value="Guanylate_cyc"/>
    <property type="match status" value="1"/>
</dbReference>
<protein>
    <recommendedName>
        <fullName evidence="8">Guanylate cyclase domain-containing protein</fullName>
    </recommendedName>
</protein>
<keyword evidence="6" id="KW-0456">Lyase</keyword>
<feature type="transmembrane region" description="Helical" evidence="7">
    <location>
        <begin position="27"/>
        <end position="45"/>
    </location>
</feature>
<evidence type="ECO:0000256" key="4">
    <source>
        <dbReference type="ARBA" id="ARBA00022989"/>
    </source>
</evidence>
<evidence type="ECO:0000259" key="8">
    <source>
        <dbReference type="PROSITE" id="PS50125"/>
    </source>
</evidence>
<dbReference type="SMART" id="SM00044">
    <property type="entry name" value="CYCc"/>
    <property type="match status" value="1"/>
</dbReference>
<dbReference type="InterPro" id="IPR050401">
    <property type="entry name" value="Cyclic_nucleotide_synthase"/>
</dbReference>
<keyword evidence="2 7" id="KW-0812">Transmembrane</keyword>
<comment type="caution">
    <text evidence="9">The sequence shown here is derived from an EMBL/GenBank/DDBJ whole genome shotgun (WGS) entry which is preliminary data.</text>
</comment>
<dbReference type="GO" id="GO:0001653">
    <property type="term" value="F:peptide receptor activity"/>
    <property type="evidence" value="ECO:0007669"/>
    <property type="project" value="TreeGrafter"/>
</dbReference>
<gene>
    <name evidence="9" type="ORF">CcCBS67573_g00473</name>
</gene>
<evidence type="ECO:0000313" key="9">
    <source>
        <dbReference type="EMBL" id="TPX78283.1"/>
    </source>
</evidence>
<dbReference type="GO" id="GO:0035556">
    <property type="term" value="P:intracellular signal transduction"/>
    <property type="evidence" value="ECO:0007669"/>
    <property type="project" value="InterPro"/>
</dbReference>
<proteinExistence type="predicted"/>
<dbReference type="InterPro" id="IPR001054">
    <property type="entry name" value="A/G_cyclase"/>
</dbReference>
<dbReference type="GO" id="GO:0007168">
    <property type="term" value="P:receptor guanylyl cyclase signaling pathway"/>
    <property type="evidence" value="ECO:0007669"/>
    <property type="project" value="TreeGrafter"/>
</dbReference>
<dbReference type="GO" id="GO:0004016">
    <property type="term" value="F:adenylate cyclase activity"/>
    <property type="evidence" value="ECO:0007669"/>
    <property type="project" value="TreeGrafter"/>
</dbReference>
<evidence type="ECO:0000256" key="3">
    <source>
        <dbReference type="ARBA" id="ARBA00022741"/>
    </source>
</evidence>
<keyword evidence="5 7" id="KW-0472">Membrane</keyword>
<dbReference type="InterPro" id="IPR029787">
    <property type="entry name" value="Nucleotide_cyclase"/>
</dbReference>
<comment type="subcellular location">
    <subcellularLocation>
        <location evidence="1">Membrane</location>
    </subcellularLocation>
</comment>
<dbReference type="EMBL" id="QEAP01000006">
    <property type="protein sequence ID" value="TPX78283.1"/>
    <property type="molecule type" value="Genomic_DNA"/>
</dbReference>
<dbReference type="Gene3D" id="1.20.1070.10">
    <property type="entry name" value="Rhodopsin 7-helix transmembrane proteins"/>
    <property type="match status" value="1"/>
</dbReference>
<dbReference type="CDD" id="cd07302">
    <property type="entry name" value="CHD"/>
    <property type="match status" value="1"/>
</dbReference>
<dbReference type="SUPFAM" id="SSF81321">
    <property type="entry name" value="Family A G protein-coupled receptor-like"/>
    <property type="match status" value="1"/>
</dbReference>
<evidence type="ECO:0000256" key="6">
    <source>
        <dbReference type="ARBA" id="ARBA00023239"/>
    </source>
</evidence>
<keyword evidence="4 7" id="KW-1133">Transmembrane helix</keyword>
<dbReference type="GO" id="GO:0000166">
    <property type="term" value="F:nucleotide binding"/>
    <property type="evidence" value="ECO:0007669"/>
    <property type="project" value="UniProtKB-KW"/>
</dbReference>
<dbReference type="PANTHER" id="PTHR11920:SF335">
    <property type="entry name" value="GUANYLATE CYCLASE"/>
    <property type="match status" value="1"/>
</dbReference>
<dbReference type="GO" id="GO:0004383">
    <property type="term" value="F:guanylate cyclase activity"/>
    <property type="evidence" value="ECO:0007669"/>
    <property type="project" value="TreeGrafter"/>
</dbReference>
<dbReference type="Proteomes" id="UP000320333">
    <property type="component" value="Unassembled WGS sequence"/>
</dbReference>
<evidence type="ECO:0000256" key="2">
    <source>
        <dbReference type="ARBA" id="ARBA00022692"/>
    </source>
</evidence>
<keyword evidence="3" id="KW-0547">Nucleotide-binding</keyword>
<reference evidence="9 10" key="1">
    <citation type="journal article" date="2019" name="Sci. Rep.">
        <title>Comparative genomics of chytrid fungi reveal insights into the obligate biotrophic and pathogenic lifestyle of Synchytrium endobioticum.</title>
        <authorList>
            <person name="van de Vossenberg B.T.L.H."/>
            <person name="Warris S."/>
            <person name="Nguyen H.D.T."/>
            <person name="van Gent-Pelzer M.P.E."/>
            <person name="Joly D.L."/>
            <person name="van de Geest H.C."/>
            <person name="Bonants P.J.M."/>
            <person name="Smith D.S."/>
            <person name="Levesque C.A."/>
            <person name="van der Lee T.A.J."/>
        </authorList>
    </citation>
    <scope>NUCLEOTIDE SEQUENCE [LARGE SCALE GENOMIC DNA]</scope>
    <source>
        <strain evidence="9 10">CBS 675.73</strain>
    </source>
</reference>
<accession>A0A507FPT7</accession>
<feature type="domain" description="Guanylate cyclase" evidence="8">
    <location>
        <begin position="335"/>
        <end position="462"/>
    </location>
</feature>
<evidence type="ECO:0000313" key="10">
    <source>
        <dbReference type="Proteomes" id="UP000320333"/>
    </source>
</evidence>
<evidence type="ECO:0000256" key="5">
    <source>
        <dbReference type="ARBA" id="ARBA00023136"/>
    </source>
</evidence>
<feature type="transmembrane region" description="Helical" evidence="7">
    <location>
        <begin position="65"/>
        <end position="85"/>
    </location>
</feature>
<evidence type="ECO:0000256" key="7">
    <source>
        <dbReference type="SAM" id="Phobius"/>
    </source>
</evidence>
<dbReference type="AlphaFoldDB" id="A0A507FPT7"/>
<evidence type="ECO:0000256" key="1">
    <source>
        <dbReference type="ARBA" id="ARBA00004370"/>
    </source>
</evidence>
<dbReference type="OrthoDB" id="60033at2759"/>
<keyword evidence="10" id="KW-1185">Reference proteome</keyword>
<dbReference type="PROSITE" id="PS50125">
    <property type="entry name" value="GUANYLATE_CYCLASE_2"/>
    <property type="match status" value="1"/>
</dbReference>
<name>A0A507FPT7_9FUNG</name>